<comment type="caution">
    <text evidence="2">The sequence shown here is derived from an EMBL/GenBank/DDBJ whole genome shotgun (WGS) entry which is preliminary data.</text>
</comment>
<dbReference type="Proteomes" id="UP000820818">
    <property type="component" value="Linkage Group LG6"/>
</dbReference>
<gene>
    <name evidence="2" type="ORF">GHT06_016469</name>
</gene>
<reference evidence="2 3" key="1">
    <citation type="submission" date="2022-05" db="EMBL/GenBank/DDBJ databases">
        <title>A multi-omics perspective on studying reproductive biology in Daphnia sinensis.</title>
        <authorList>
            <person name="Jia J."/>
        </authorList>
    </citation>
    <scope>NUCLEOTIDE SEQUENCE [LARGE SCALE GENOMIC DNA]</scope>
    <source>
        <strain evidence="2 3">WSL</strain>
    </source>
</reference>
<evidence type="ECO:0000313" key="3">
    <source>
        <dbReference type="Proteomes" id="UP000820818"/>
    </source>
</evidence>
<protein>
    <submittedName>
        <fullName evidence="2">Uncharacterized protein</fullName>
    </submittedName>
</protein>
<keyword evidence="3" id="KW-1185">Reference proteome</keyword>
<keyword evidence="1" id="KW-0812">Transmembrane</keyword>
<dbReference type="Pfam" id="PF15102">
    <property type="entry name" value="TMEM154"/>
    <property type="match status" value="1"/>
</dbReference>
<dbReference type="AlphaFoldDB" id="A0AAD5PU09"/>
<keyword evidence="1" id="KW-1133">Transmembrane helix</keyword>
<feature type="transmembrane region" description="Helical" evidence="1">
    <location>
        <begin position="6"/>
        <end position="24"/>
    </location>
</feature>
<dbReference type="EMBL" id="WJBH02000006">
    <property type="protein sequence ID" value="KAI9556679.1"/>
    <property type="molecule type" value="Genomic_DNA"/>
</dbReference>
<dbReference type="InterPro" id="IPR028064">
    <property type="entry name" value="TMEM154"/>
</dbReference>
<sequence length="130" mass="14250">MNPIIFTTLGLAALIIIVIVGVFLKKKYLKMRKTERTLSENDHQHQIDSNSLVQSSSSVEIGSEGDHTYQNDVASSSAPNLETVISPVYATVEFLPRCSIAEDYANTFRIGGFLDGDPVVYAEIETPKGD</sequence>
<accession>A0AAD5PU09</accession>
<keyword evidence="1" id="KW-0472">Membrane</keyword>
<evidence type="ECO:0000256" key="1">
    <source>
        <dbReference type="SAM" id="Phobius"/>
    </source>
</evidence>
<evidence type="ECO:0000313" key="2">
    <source>
        <dbReference type="EMBL" id="KAI9556679.1"/>
    </source>
</evidence>
<organism evidence="2 3">
    <name type="scientific">Daphnia sinensis</name>
    <dbReference type="NCBI Taxonomy" id="1820382"/>
    <lineage>
        <taxon>Eukaryota</taxon>
        <taxon>Metazoa</taxon>
        <taxon>Ecdysozoa</taxon>
        <taxon>Arthropoda</taxon>
        <taxon>Crustacea</taxon>
        <taxon>Branchiopoda</taxon>
        <taxon>Diplostraca</taxon>
        <taxon>Cladocera</taxon>
        <taxon>Anomopoda</taxon>
        <taxon>Daphniidae</taxon>
        <taxon>Daphnia</taxon>
        <taxon>Daphnia similis group</taxon>
    </lineage>
</organism>
<name>A0AAD5PU09_9CRUS</name>
<proteinExistence type="predicted"/>